<accession>A0ABT7CY08</accession>
<evidence type="ECO:0000259" key="2">
    <source>
        <dbReference type="Pfam" id="PF00561"/>
    </source>
</evidence>
<dbReference type="Pfam" id="PF00561">
    <property type="entry name" value="Abhydrolase_1"/>
    <property type="match status" value="1"/>
</dbReference>
<keyword evidence="1" id="KW-0472">Membrane</keyword>
<dbReference type="PANTHER" id="PTHR43798:SF33">
    <property type="entry name" value="HYDROLASE, PUTATIVE (AFU_ORTHOLOGUE AFUA_2G14860)-RELATED"/>
    <property type="match status" value="1"/>
</dbReference>
<feature type="transmembrane region" description="Helical" evidence="1">
    <location>
        <begin position="145"/>
        <end position="165"/>
    </location>
</feature>
<dbReference type="InterPro" id="IPR050266">
    <property type="entry name" value="AB_hydrolase_sf"/>
</dbReference>
<name>A0ABT7CY08_9BACT</name>
<evidence type="ECO:0000313" key="3">
    <source>
        <dbReference type="EMBL" id="MDJ1498660.1"/>
    </source>
</evidence>
<dbReference type="SUPFAM" id="SSF53474">
    <property type="entry name" value="alpha/beta-Hydrolases"/>
    <property type="match status" value="1"/>
</dbReference>
<sequence length="173" mass="19233">MSTSTIQTDLGILEYNVSGKGFPILFLHGGHSNCEETMAHKGFDQTRYQLITPSRPGYGNTPLTSNKTALQAANLCIALLDRLGLGKVIVYGISAGGPTALSLAANYPDRVEKLVLASAVTQTWPESKVYKLARLVFHPTIEWCIWRLIHIGMHVFPLYLANFFFRPSQRILR</sequence>
<dbReference type="Proteomes" id="UP001228581">
    <property type="component" value="Unassembled WGS sequence"/>
</dbReference>
<dbReference type="EMBL" id="JASJOT010000053">
    <property type="protein sequence ID" value="MDJ1498660.1"/>
    <property type="molecule type" value="Genomic_DNA"/>
</dbReference>
<evidence type="ECO:0000256" key="1">
    <source>
        <dbReference type="SAM" id="Phobius"/>
    </source>
</evidence>
<gene>
    <name evidence="3" type="ORF">QNI19_37355</name>
</gene>
<keyword evidence="1" id="KW-1133">Transmembrane helix</keyword>
<dbReference type="InterPro" id="IPR000073">
    <property type="entry name" value="AB_hydrolase_1"/>
</dbReference>
<dbReference type="PRINTS" id="PR00111">
    <property type="entry name" value="ABHYDROLASE"/>
</dbReference>
<dbReference type="InterPro" id="IPR029058">
    <property type="entry name" value="AB_hydrolase_fold"/>
</dbReference>
<evidence type="ECO:0000313" key="4">
    <source>
        <dbReference type="Proteomes" id="UP001228581"/>
    </source>
</evidence>
<organism evidence="3 4">
    <name type="scientific">Xanthocytophaga flava</name>
    <dbReference type="NCBI Taxonomy" id="3048013"/>
    <lineage>
        <taxon>Bacteria</taxon>
        <taxon>Pseudomonadati</taxon>
        <taxon>Bacteroidota</taxon>
        <taxon>Cytophagia</taxon>
        <taxon>Cytophagales</taxon>
        <taxon>Rhodocytophagaceae</taxon>
        <taxon>Xanthocytophaga</taxon>
    </lineage>
</organism>
<dbReference type="GO" id="GO:0016787">
    <property type="term" value="F:hydrolase activity"/>
    <property type="evidence" value="ECO:0007669"/>
    <property type="project" value="UniProtKB-KW"/>
</dbReference>
<keyword evidence="1" id="KW-0812">Transmembrane</keyword>
<reference evidence="3 4" key="1">
    <citation type="submission" date="2023-05" db="EMBL/GenBank/DDBJ databases">
        <authorList>
            <person name="Zhang X."/>
        </authorList>
    </citation>
    <scope>NUCLEOTIDE SEQUENCE [LARGE SCALE GENOMIC DNA]</scope>
    <source>
        <strain evidence="3 4">DM2B3-1</strain>
    </source>
</reference>
<keyword evidence="3" id="KW-0378">Hydrolase</keyword>
<protein>
    <submittedName>
        <fullName evidence="3">Alpha/beta hydrolase</fullName>
    </submittedName>
</protein>
<proteinExistence type="predicted"/>
<dbReference type="Gene3D" id="3.40.50.1820">
    <property type="entry name" value="alpha/beta hydrolase"/>
    <property type="match status" value="1"/>
</dbReference>
<feature type="domain" description="AB hydrolase-1" evidence="2">
    <location>
        <begin position="23"/>
        <end position="123"/>
    </location>
</feature>
<comment type="caution">
    <text evidence="3">The sequence shown here is derived from an EMBL/GenBank/DDBJ whole genome shotgun (WGS) entry which is preliminary data.</text>
</comment>
<dbReference type="PANTHER" id="PTHR43798">
    <property type="entry name" value="MONOACYLGLYCEROL LIPASE"/>
    <property type="match status" value="1"/>
</dbReference>
<dbReference type="RefSeq" id="WP_314005280.1">
    <property type="nucleotide sequence ID" value="NZ_JASJOT010000053.1"/>
</dbReference>
<keyword evidence="4" id="KW-1185">Reference proteome</keyword>